<dbReference type="GO" id="GO:0016226">
    <property type="term" value="P:iron-sulfur cluster assembly"/>
    <property type="evidence" value="ECO:0007669"/>
    <property type="project" value="UniProtKB-UniRule"/>
</dbReference>
<keyword evidence="5" id="KW-0963">Cytoplasm</keyword>
<sequence length="990" mass="114541">MTYVLNEILDVVKNGNGIDSTCDVVSKEISNKRLTFLQFVESLEDILTSTDKDIRLNGVKAFVTVLKRLPLDFFIPEELDYISQFLCERLIDHHSFVPIVLVGIEYTVQMKNISKQLIIRYFNTIMPHFHCQSQLQNDRNTFYCILQYIFLNRLDDLRFMGPDFLYFVISSMDGERDPNNLILLFRILPQFLRNFPLGHLAEETFDVIACYFPIDFYETEESKITRDELATNLSRCLTCVEEFADFCIPLALQKLETSLKVAKLDSLHLLKLCCENFDPIKIKFHIEEIWRILKMIIMADTEDSADEIREAAISVLTALLYSLTIIKGDNEQEQLSNFLDIILKSSNRFLLDTQATLFIPSIKLLCSVGKTSNYACLKIANKVYLILLDKSDVSRSEIIRIIEAMGLITNMCLQMNIDLSSIPGLEKRWEEICCYFLLYAQNELPEIKISALKALKISTKILTNSQRQNYYCILITLIKSDITDSVRKETLSCFKEAAKYFKEEINSEIVQFNLNIFNQSNDIILKSKWLNALCCLGNEEYFFTLINDILSANLSIKQAETEIALKCLRDIVKNIENINLLHHFALKGGLLNYILITWINGIKSCADFNIFRNEIVLEDVSFVINSIVKVINTSEQLQILNQFNQYFNDILDTKINYKTLSDTQQDIHSYMVILLESILNSLNKNIKLKNVTLLIENCIELSTYSNNSICSLSASRLTATLINKYIDGDENDFLIDKLKLNLENYLNLSSLYINNVIIQISWITKSLSIKGHGKMLKWIDWSLDLLADPLYGKMMTQCFKMLTQTDDGYLNKECNCSVKLLYKQRIFCYVIEPLISRYNTMSEPVKENYLVSILYQMDGNTYVTLSPYFSKILPLLLQLLSPEQDYVLQSLQTFRNLLESKTPVLEDYLQSFVPKLLNLSQSSKFMNIRIVALQCLYNCCDYSLINLLPLKRQVILELTKCLDDKKRLVRKEVVKTKSRWLSIDVLNDDD</sequence>
<dbReference type="AlphaFoldDB" id="A0A2H8TWM0"/>
<dbReference type="GO" id="GO:0097361">
    <property type="term" value="C:cytosolic [4Fe-4S] assembly targeting complex"/>
    <property type="evidence" value="ECO:0007669"/>
    <property type="project" value="UniProtKB-UniRule"/>
</dbReference>
<dbReference type="InterPro" id="IPR024687">
    <property type="entry name" value="MMS19_C"/>
</dbReference>
<dbReference type="OrthoDB" id="342900at2759"/>
<keyword evidence="5" id="KW-0234">DNA repair</keyword>
<comment type="similarity">
    <text evidence="2 5">Belongs to the MET18/MMS19 family.</text>
</comment>
<keyword evidence="5" id="KW-0227">DNA damage</keyword>
<evidence type="ECO:0000259" key="6">
    <source>
        <dbReference type="Pfam" id="PF12460"/>
    </source>
</evidence>
<dbReference type="Pfam" id="PF12460">
    <property type="entry name" value="MMS19_C"/>
    <property type="match status" value="1"/>
</dbReference>
<evidence type="ECO:0000259" key="7">
    <source>
        <dbReference type="Pfam" id="PF14500"/>
    </source>
</evidence>
<evidence type="ECO:0000313" key="8">
    <source>
        <dbReference type="EMBL" id="MBW18310.1"/>
    </source>
</evidence>
<keyword evidence="4 5" id="KW-0539">Nucleus</keyword>
<dbReference type="PANTHER" id="PTHR12891">
    <property type="entry name" value="DNA REPAIR/TRANSCRIPTION PROTEIN MET18/MMS19"/>
    <property type="match status" value="1"/>
</dbReference>
<evidence type="ECO:0000256" key="1">
    <source>
        <dbReference type="ARBA" id="ARBA00004123"/>
    </source>
</evidence>
<dbReference type="Pfam" id="PF14500">
    <property type="entry name" value="MMS19_N"/>
    <property type="match status" value="1"/>
</dbReference>
<evidence type="ECO:0000256" key="4">
    <source>
        <dbReference type="ARBA" id="ARBA00023242"/>
    </source>
</evidence>
<evidence type="ECO:0000256" key="5">
    <source>
        <dbReference type="RuleBase" id="RU367072"/>
    </source>
</evidence>
<feature type="domain" description="MMS19 C-terminal" evidence="6">
    <location>
        <begin position="550"/>
        <end position="937"/>
    </location>
</feature>
<keyword evidence="3" id="KW-0677">Repeat</keyword>
<evidence type="ECO:0000256" key="2">
    <source>
        <dbReference type="ARBA" id="ARBA00009340"/>
    </source>
</evidence>
<dbReference type="SUPFAM" id="SSF48371">
    <property type="entry name" value="ARM repeat"/>
    <property type="match status" value="2"/>
</dbReference>
<reference evidence="8" key="1">
    <citation type="submission" date="2017-10" db="EMBL/GenBank/DDBJ databases">
        <title>Transcriptome Assembly of Sugarcane Aphid Adults.</title>
        <authorList>
            <person name="Scully E.D."/>
            <person name="Palmer N.A."/>
            <person name="Geib S.M."/>
            <person name="Sarath G."/>
            <person name="Sattler S.E."/>
        </authorList>
    </citation>
    <scope>NUCLEOTIDE SEQUENCE</scope>
    <source>
        <tissue evidence="8">Whole body</tissue>
    </source>
</reference>
<dbReference type="EMBL" id="GFXV01006505">
    <property type="protein sequence ID" value="MBW18310.1"/>
    <property type="molecule type" value="Transcribed_RNA"/>
</dbReference>
<dbReference type="Gene3D" id="1.25.10.10">
    <property type="entry name" value="Leucine-rich Repeat Variant"/>
    <property type="match status" value="1"/>
</dbReference>
<dbReference type="GO" id="GO:0005634">
    <property type="term" value="C:nucleus"/>
    <property type="evidence" value="ECO:0007669"/>
    <property type="project" value="UniProtKB-SubCell"/>
</dbReference>
<feature type="domain" description="MMS19 N-terminal" evidence="7">
    <location>
        <begin position="40"/>
        <end position="298"/>
    </location>
</feature>
<dbReference type="InterPro" id="IPR016024">
    <property type="entry name" value="ARM-type_fold"/>
</dbReference>
<name>A0A2H8TWM0_9HEMI</name>
<evidence type="ECO:0000256" key="3">
    <source>
        <dbReference type="ARBA" id="ARBA00022737"/>
    </source>
</evidence>
<comment type="subunit">
    <text evidence="5">Component of the CIA complex.</text>
</comment>
<organism evidence="8">
    <name type="scientific">Melanaphis sacchari</name>
    <dbReference type="NCBI Taxonomy" id="742174"/>
    <lineage>
        <taxon>Eukaryota</taxon>
        <taxon>Metazoa</taxon>
        <taxon>Ecdysozoa</taxon>
        <taxon>Arthropoda</taxon>
        <taxon>Hexapoda</taxon>
        <taxon>Insecta</taxon>
        <taxon>Pterygota</taxon>
        <taxon>Neoptera</taxon>
        <taxon>Paraneoptera</taxon>
        <taxon>Hemiptera</taxon>
        <taxon>Sternorrhyncha</taxon>
        <taxon>Aphidomorpha</taxon>
        <taxon>Aphidoidea</taxon>
        <taxon>Aphididae</taxon>
        <taxon>Aphidini</taxon>
        <taxon>Melanaphis</taxon>
    </lineage>
</organism>
<gene>
    <name evidence="8" type="primary">Mms19</name>
</gene>
<dbReference type="GO" id="GO:0051604">
    <property type="term" value="P:protein maturation"/>
    <property type="evidence" value="ECO:0007669"/>
    <property type="project" value="UniProtKB-UniRule"/>
</dbReference>
<dbReference type="InterPro" id="IPR039920">
    <property type="entry name" value="MMS19"/>
</dbReference>
<dbReference type="GO" id="GO:0006281">
    <property type="term" value="P:DNA repair"/>
    <property type="evidence" value="ECO:0007669"/>
    <property type="project" value="UniProtKB-UniRule"/>
</dbReference>
<proteinExistence type="inferred from homology"/>
<comment type="function">
    <text evidence="5">Key component of the cytosolic iron-sulfur protein assembly (CIA) complex, a multiprotein complex that mediates the incorporation of iron-sulfur cluster into apoproteins specifically involved in DNA metabolism and genomic integrity. In the CIA complex, MMS19 acts as an adapter between early-acting CIA components and a subset of cellular target iron-sulfur proteins.</text>
</comment>
<dbReference type="GO" id="GO:0005819">
    <property type="term" value="C:spindle"/>
    <property type="evidence" value="ECO:0007669"/>
    <property type="project" value="UniProtKB-SubCell"/>
</dbReference>
<protein>
    <recommendedName>
        <fullName evidence="5">MMS19 nucleotide excision repair protein</fullName>
    </recommendedName>
</protein>
<keyword evidence="5" id="KW-0206">Cytoskeleton</keyword>
<accession>A0A2H8TWM0</accession>
<dbReference type="PANTHER" id="PTHR12891:SF0">
    <property type="entry name" value="MMS19 NUCLEOTIDE EXCISION REPAIR PROTEIN HOMOLOG"/>
    <property type="match status" value="1"/>
</dbReference>
<dbReference type="InterPro" id="IPR011989">
    <property type="entry name" value="ARM-like"/>
</dbReference>
<dbReference type="InterPro" id="IPR029240">
    <property type="entry name" value="MMS19_N"/>
</dbReference>
<comment type="subcellular location">
    <subcellularLocation>
        <location evidence="5">Cytoplasm</location>
        <location evidence="5">Cytoskeleton</location>
        <location evidence="5">Spindle</location>
    </subcellularLocation>
    <subcellularLocation>
        <location evidence="1 5">Nucleus</location>
    </subcellularLocation>
</comment>